<dbReference type="GO" id="GO:0003677">
    <property type="term" value="F:DNA binding"/>
    <property type="evidence" value="ECO:0007669"/>
    <property type="project" value="UniProtKB-KW"/>
</dbReference>
<dbReference type="SUPFAM" id="SSF46785">
    <property type="entry name" value="Winged helix' DNA-binding domain"/>
    <property type="match status" value="1"/>
</dbReference>
<dbReference type="Pfam" id="PF07729">
    <property type="entry name" value="FCD"/>
    <property type="match status" value="1"/>
</dbReference>
<protein>
    <submittedName>
        <fullName evidence="5">GntR family transcriptional regulator</fullName>
    </submittedName>
</protein>
<dbReference type="PROSITE" id="PS50949">
    <property type="entry name" value="HTH_GNTR"/>
    <property type="match status" value="1"/>
</dbReference>
<gene>
    <name evidence="5" type="ORF">PYH69_06925</name>
</gene>
<keyword evidence="1" id="KW-0805">Transcription regulation</keyword>
<dbReference type="InterPro" id="IPR036388">
    <property type="entry name" value="WH-like_DNA-bd_sf"/>
</dbReference>
<evidence type="ECO:0000313" key="6">
    <source>
        <dbReference type="Proteomes" id="UP001223261"/>
    </source>
</evidence>
<reference evidence="5" key="1">
    <citation type="journal article" date="2023" name="Antibiotics">
        <title>Prevalence and Molecular Characterization of Methicillin-Resistant Staphylococci (MRS) and Mammaliicocci (MRM) in Dromedary Camels from Algeria: First Detection of SCCmec-mecC Hybrid in Methicillin-Resistant Mammaliicoccus lentus.</title>
        <authorList>
            <person name="Belhout C."/>
            <person name="Boyen F."/>
            <person name="Vereecke N."/>
            <person name="Theuns S."/>
            <person name="Taibi N."/>
            <person name="Stegger M."/>
            <person name="de la Fe-Rodriguez P.Y."/>
            <person name="Bouayad L."/>
            <person name="Elgroud R."/>
            <person name="Butaye P."/>
        </authorList>
    </citation>
    <scope>NUCLEOTIDE SEQUENCE</scope>
    <source>
        <strain evidence="5">7048</strain>
    </source>
</reference>
<proteinExistence type="predicted"/>
<name>A0AAX3W839_MAMLE</name>
<dbReference type="InterPro" id="IPR000524">
    <property type="entry name" value="Tscrpt_reg_HTH_GntR"/>
</dbReference>
<dbReference type="GeneID" id="99676748"/>
<sequence length="235" mass="27331">MSNDELIEYQKLKVTLNQIAEQIDEQRLPIRAYHIIRIAIKQLKLKPGQTLLEREIAEVLEMSRTPVREALVRLQTEGLLTLVPRKGFIINPIKKQDLKEIYEITESLDGLAVELATSKITQENINHLKHLVSLQQESLDRNDLYNWSILDDQFHADLISFAQNTRLSSVINIHADQLYRARLYTINNRPIPYQSIVEHRAIIACMEAKDKNAARFAMQSHRNRAWEEIAETLEE</sequence>
<evidence type="ECO:0000259" key="4">
    <source>
        <dbReference type="PROSITE" id="PS50949"/>
    </source>
</evidence>
<dbReference type="RefSeq" id="WP_135020192.1">
    <property type="nucleotide sequence ID" value="NZ_CP118776.1"/>
</dbReference>
<keyword evidence="3" id="KW-0804">Transcription</keyword>
<dbReference type="CDD" id="cd07377">
    <property type="entry name" value="WHTH_GntR"/>
    <property type="match status" value="1"/>
</dbReference>
<evidence type="ECO:0000256" key="3">
    <source>
        <dbReference type="ARBA" id="ARBA00023163"/>
    </source>
</evidence>
<dbReference type="Pfam" id="PF00392">
    <property type="entry name" value="GntR"/>
    <property type="match status" value="1"/>
</dbReference>
<evidence type="ECO:0000256" key="1">
    <source>
        <dbReference type="ARBA" id="ARBA00023015"/>
    </source>
</evidence>
<dbReference type="InterPro" id="IPR008920">
    <property type="entry name" value="TF_FadR/GntR_C"/>
</dbReference>
<dbReference type="SMART" id="SM00895">
    <property type="entry name" value="FCD"/>
    <property type="match status" value="1"/>
</dbReference>
<dbReference type="InterPro" id="IPR011711">
    <property type="entry name" value="GntR_C"/>
</dbReference>
<evidence type="ECO:0000256" key="2">
    <source>
        <dbReference type="ARBA" id="ARBA00023125"/>
    </source>
</evidence>
<dbReference type="GO" id="GO:0003700">
    <property type="term" value="F:DNA-binding transcription factor activity"/>
    <property type="evidence" value="ECO:0007669"/>
    <property type="project" value="InterPro"/>
</dbReference>
<keyword evidence="2" id="KW-0238">DNA-binding</keyword>
<dbReference type="AlphaFoldDB" id="A0AAX3W839"/>
<accession>A0AAX3W839</accession>
<dbReference type="Proteomes" id="UP001223261">
    <property type="component" value="Chromosome"/>
</dbReference>
<dbReference type="PRINTS" id="PR00035">
    <property type="entry name" value="HTHGNTR"/>
</dbReference>
<dbReference type="EMBL" id="CP118848">
    <property type="protein sequence ID" value="WHI61354.1"/>
    <property type="molecule type" value="Genomic_DNA"/>
</dbReference>
<evidence type="ECO:0000313" key="5">
    <source>
        <dbReference type="EMBL" id="WHI61354.1"/>
    </source>
</evidence>
<dbReference type="PANTHER" id="PTHR43537">
    <property type="entry name" value="TRANSCRIPTIONAL REGULATOR, GNTR FAMILY"/>
    <property type="match status" value="1"/>
</dbReference>
<dbReference type="Gene3D" id="1.10.10.10">
    <property type="entry name" value="Winged helix-like DNA-binding domain superfamily/Winged helix DNA-binding domain"/>
    <property type="match status" value="1"/>
</dbReference>
<dbReference type="PANTHER" id="PTHR43537:SF24">
    <property type="entry name" value="GLUCONATE OPERON TRANSCRIPTIONAL REPRESSOR"/>
    <property type="match status" value="1"/>
</dbReference>
<dbReference type="Gene3D" id="1.20.120.530">
    <property type="entry name" value="GntR ligand-binding domain-like"/>
    <property type="match status" value="1"/>
</dbReference>
<dbReference type="SMART" id="SM00345">
    <property type="entry name" value="HTH_GNTR"/>
    <property type="match status" value="1"/>
</dbReference>
<feature type="domain" description="HTH gntR-type" evidence="4">
    <location>
        <begin position="26"/>
        <end position="93"/>
    </location>
</feature>
<organism evidence="5 6">
    <name type="scientific">Mammaliicoccus lentus</name>
    <name type="common">Staphylococcus lentus</name>
    <dbReference type="NCBI Taxonomy" id="42858"/>
    <lineage>
        <taxon>Bacteria</taxon>
        <taxon>Bacillati</taxon>
        <taxon>Bacillota</taxon>
        <taxon>Bacilli</taxon>
        <taxon>Bacillales</taxon>
        <taxon>Staphylococcaceae</taxon>
        <taxon>Mammaliicoccus</taxon>
    </lineage>
</organism>
<dbReference type="SUPFAM" id="SSF48008">
    <property type="entry name" value="GntR ligand-binding domain-like"/>
    <property type="match status" value="1"/>
</dbReference>
<dbReference type="InterPro" id="IPR036390">
    <property type="entry name" value="WH_DNA-bd_sf"/>
</dbReference>